<feature type="transmembrane region" description="Helical" evidence="2">
    <location>
        <begin position="20"/>
        <end position="40"/>
    </location>
</feature>
<dbReference type="InterPro" id="IPR028992">
    <property type="entry name" value="Hedgehog/Intein_dom"/>
</dbReference>
<dbReference type="EMBL" id="JACIDW010000001">
    <property type="protein sequence ID" value="MBB3962793.1"/>
    <property type="molecule type" value="Genomic_DNA"/>
</dbReference>
<evidence type="ECO:0000313" key="5">
    <source>
        <dbReference type="Proteomes" id="UP000582090"/>
    </source>
</evidence>
<organism evidence="4 5">
    <name type="scientific">Rhizobium metallidurans</name>
    <dbReference type="NCBI Taxonomy" id="1265931"/>
    <lineage>
        <taxon>Bacteria</taxon>
        <taxon>Pseudomonadati</taxon>
        <taxon>Pseudomonadota</taxon>
        <taxon>Alphaproteobacteria</taxon>
        <taxon>Hyphomicrobiales</taxon>
        <taxon>Rhizobiaceae</taxon>
        <taxon>Rhizobium/Agrobacterium group</taxon>
        <taxon>Rhizobium</taxon>
    </lineage>
</organism>
<feature type="region of interest" description="Disordered" evidence="1">
    <location>
        <begin position="45"/>
        <end position="87"/>
    </location>
</feature>
<dbReference type="RefSeq" id="WP_183898506.1">
    <property type="nucleotide sequence ID" value="NZ_JACIDW010000001.1"/>
</dbReference>
<keyword evidence="2" id="KW-1133">Transmembrane helix</keyword>
<gene>
    <name evidence="4" type="ORF">GGQ67_000411</name>
</gene>
<keyword evidence="2" id="KW-0812">Transmembrane</keyword>
<dbReference type="PROSITE" id="PS51318">
    <property type="entry name" value="TAT"/>
    <property type="match status" value="1"/>
</dbReference>
<reference evidence="4 5" key="1">
    <citation type="submission" date="2020-08" db="EMBL/GenBank/DDBJ databases">
        <title>Genomic Encyclopedia of Type Strains, Phase IV (KMG-IV): sequencing the most valuable type-strain genomes for metagenomic binning, comparative biology and taxonomic classification.</title>
        <authorList>
            <person name="Goeker M."/>
        </authorList>
    </citation>
    <scope>NUCLEOTIDE SEQUENCE [LARGE SCALE GENOMIC DNA]</scope>
    <source>
        <strain evidence="4 5">DSM 26575</strain>
    </source>
</reference>
<feature type="domain" description="Hedgehog/Intein (Hint)" evidence="3">
    <location>
        <begin position="93"/>
        <end position="227"/>
    </location>
</feature>
<evidence type="ECO:0000259" key="3">
    <source>
        <dbReference type="Pfam" id="PF13403"/>
    </source>
</evidence>
<keyword evidence="5" id="KW-1185">Reference proteome</keyword>
<keyword evidence="2" id="KW-0472">Membrane</keyword>
<dbReference type="InterPro" id="IPR036844">
    <property type="entry name" value="Hint_dom_sf"/>
</dbReference>
<evidence type="ECO:0000256" key="1">
    <source>
        <dbReference type="SAM" id="MobiDB-lite"/>
    </source>
</evidence>
<dbReference type="Gene3D" id="2.170.16.10">
    <property type="entry name" value="Hedgehog/Intein (Hint) domain"/>
    <property type="match status" value="1"/>
</dbReference>
<dbReference type="Proteomes" id="UP000582090">
    <property type="component" value="Unassembled WGS sequence"/>
</dbReference>
<sequence>MSPMDPEETPSNRARRHFLGFAAATGARVAGIAVATMAIASSPAKAMGRNWGGRGGRGGSGGGGGGGSGGGVGGGGGSGGGSSTGGGSGGAKCLLRGTLIATPNGCVAIEDLRLGDLVETISGEAKPIRWIGRQTFRRNVEAWHPSVMPVRISKDALDDGMPSQDLYISAGHALYVDGALVRAKDLVNGSSIVAALPDGRETIEYYNVLLDSHDVVIADGTPVETFQLRGSDYENFDNFVEFEKLYPVERRPTMAPYAPVVGEESGRQHLKALLLLGVSPIIPMRDPFKDVSRRISSRVGELVG</sequence>
<evidence type="ECO:0000256" key="2">
    <source>
        <dbReference type="SAM" id="Phobius"/>
    </source>
</evidence>
<dbReference type="AlphaFoldDB" id="A0A7W6CPH3"/>
<feature type="compositionally biased region" description="Gly residues" evidence="1">
    <location>
        <begin position="50"/>
        <end position="87"/>
    </location>
</feature>
<dbReference type="InterPro" id="IPR006311">
    <property type="entry name" value="TAT_signal"/>
</dbReference>
<protein>
    <recommendedName>
        <fullName evidence="3">Hedgehog/Intein (Hint) domain-containing protein</fullName>
    </recommendedName>
</protein>
<proteinExistence type="predicted"/>
<name>A0A7W6CPH3_9HYPH</name>
<comment type="caution">
    <text evidence="4">The sequence shown here is derived from an EMBL/GenBank/DDBJ whole genome shotgun (WGS) entry which is preliminary data.</text>
</comment>
<evidence type="ECO:0000313" key="4">
    <source>
        <dbReference type="EMBL" id="MBB3962793.1"/>
    </source>
</evidence>
<dbReference type="SUPFAM" id="SSF51294">
    <property type="entry name" value="Hedgehog/intein (Hint) domain"/>
    <property type="match status" value="1"/>
</dbReference>
<accession>A0A7W6CPH3</accession>
<dbReference type="Pfam" id="PF13403">
    <property type="entry name" value="Hint_2"/>
    <property type="match status" value="1"/>
</dbReference>